<accession>D4G8Q1</accession>
<proteinExistence type="predicted"/>
<dbReference type="Proteomes" id="UP000001700">
    <property type="component" value="Chromosome"/>
</dbReference>
<dbReference type="EMBL" id="CP001085">
    <property type="protein sequence ID" value="ADD79800.1"/>
    <property type="molecule type" value="Genomic_DNA"/>
</dbReference>
<organism evidence="1 2">
    <name type="scientific">Riesia pediculicola (strain USDA)</name>
    <dbReference type="NCBI Taxonomy" id="515618"/>
    <lineage>
        <taxon>Bacteria</taxon>
        <taxon>Pseudomonadati</taxon>
        <taxon>Pseudomonadota</taxon>
        <taxon>Gammaproteobacteria</taxon>
        <taxon>Enterobacterales</taxon>
        <taxon>Enterobacteriaceae</taxon>
        <taxon>Candidatus Riesia</taxon>
    </lineage>
</organism>
<dbReference type="HOGENOM" id="CLU_3204678_0_0_6"/>
<evidence type="ECO:0000313" key="1">
    <source>
        <dbReference type="EMBL" id="ADD79800.1"/>
    </source>
</evidence>
<gene>
    <name evidence="1" type="ordered locus">RIEPE_0469</name>
</gene>
<name>D4G8Q1_RIEPU</name>
<protein>
    <submittedName>
        <fullName evidence="1">Uncharacterized protein</fullName>
    </submittedName>
</protein>
<dbReference type="KEGG" id="rip:RIEPE_0469"/>
<evidence type="ECO:0000313" key="2">
    <source>
        <dbReference type="Proteomes" id="UP000001700"/>
    </source>
</evidence>
<reference evidence="1" key="1">
    <citation type="submission" date="2008-05" db="EMBL/GenBank/DDBJ databases">
        <title>Genome sequence of Riesia pediculicola USDA.</title>
        <authorList>
            <person name="Kirkness E.F."/>
        </authorList>
    </citation>
    <scope>NUCLEOTIDE SEQUENCE [LARGE SCALE GENOMIC DNA]</scope>
    <source>
        <strain evidence="1">USDA</strain>
    </source>
</reference>
<keyword evidence="2" id="KW-1185">Reference proteome</keyword>
<dbReference type="AlphaFoldDB" id="D4G8Q1"/>
<sequence length="45" mass="5543">MRTNREFPYYDETKFFYKVNLWITSIAHSYLLDKVISTYGFHFIS</sequence>
<dbReference type="STRING" id="515618.RIEPE_0469"/>